<dbReference type="AlphaFoldDB" id="A0A0P4RFD5"/>
<dbReference type="PANTHER" id="PTHR12001">
    <property type="entry name" value="GERANYLGERANYL PYROPHOSPHATE SYNTHASE"/>
    <property type="match status" value="1"/>
</dbReference>
<dbReference type="Gene3D" id="1.10.600.10">
    <property type="entry name" value="Farnesyl Diphosphate Synthase"/>
    <property type="match status" value="1"/>
</dbReference>
<keyword evidence="1" id="KW-0479">Metal-binding</keyword>
<dbReference type="InterPro" id="IPR008949">
    <property type="entry name" value="Isoprenoid_synthase_dom_sf"/>
</dbReference>
<keyword evidence="2" id="KW-0460">Magnesium</keyword>
<reference evidence="5" key="1">
    <citation type="submission" date="2014-09" db="EMBL/GenBank/DDBJ databases">
        <title>Whole genome shotgun sequence of Streptomyces sp. NBRC 110027.</title>
        <authorList>
            <person name="Komaki H."/>
            <person name="Ichikawa N."/>
            <person name="Katano-Makiyama Y."/>
            <person name="Hosoyama A."/>
            <person name="Hashimoto M."/>
            <person name="Uohara A."/>
            <person name="Kitahashi Y."/>
            <person name="Ohji S."/>
            <person name="Kimura A."/>
            <person name="Yamazoe A."/>
            <person name="Igarashi Y."/>
            <person name="Fujita N."/>
        </authorList>
    </citation>
    <scope>NUCLEOTIDE SEQUENCE [LARGE SCALE GENOMIC DNA]</scope>
    <source>
        <strain evidence="5">NBRC 110027</strain>
    </source>
</reference>
<dbReference type="EMBL" id="BBNO01000008">
    <property type="protein sequence ID" value="GAO11532.1"/>
    <property type="molecule type" value="Genomic_DNA"/>
</dbReference>
<dbReference type="Proteomes" id="UP000048965">
    <property type="component" value="Unassembled WGS sequence"/>
</dbReference>
<dbReference type="Pfam" id="PF00348">
    <property type="entry name" value="polyprenyl_synt"/>
    <property type="match status" value="1"/>
</dbReference>
<reference evidence="4 5" key="2">
    <citation type="journal article" date="2015" name="Stand. Genomic Sci.">
        <title>Draft genome sequence of marine-derived Streptomyces sp. TP-A0598, a producer of anti-MRSA antibiotic lydicamycins.</title>
        <authorList>
            <person name="Komaki H."/>
            <person name="Ichikawa N."/>
            <person name="Hosoyama A."/>
            <person name="Fujita N."/>
            <person name="Igarashi Y."/>
        </authorList>
    </citation>
    <scope>NUCLEOTIDE SEQUENCE [LARGE SCALE GENOMIC DNA]</scope>
    <source>
        <strain evidence="4 5">NBRC 110027</strain>
    </source>
</reference>
<dbReference type="SUPFAM" id="SSF48576">
    <property type="entry name" value="Terpenoid synthases"/>
    <property type="match status" value="1"/>
</dbReference>
<comment type="caution">
    <text evidence="4">The sequence shown here is derived from an EMBL/GenBank/DDBJ whole genome shotgun (WGS) entry which is preliminary data.</text>
</comment>
<dbReference type="GO" id="GO:0008299">
    <property type="term" value="P:isoprenoid biosynthetic process"/>
    <property type="evidence" value="ECO:0007669"/>
    <property type="project" value="InterPro"/>
</dbReference>
<dbReference type="RefSeq" id="WP_078886030.1">
    <property type="nucleotide sequence ID" value="NZ_BBNO01000008.1"/>
</dbReference>
<gene>
    <name evidence="4" type="ORF">TPA0598_08_04430</name>
</gene>
<feature type="region of interest" description="Disordered" evidence="3">
    <location>
        <begin position="1"/>
        <end position="30"/>
    </location>
</feature>
<dbReference type="InterPro" id="IPR000092">
    <property type="entry name" value="Polyprenyl_synt"/>
</dbReference>
<dbReference type="GO" id="GO:0046872">
    <property type="term" value="F:metal ion binding"/>
    <property type="evidence" value="ECO:0007669"/>
    <property type="project" value="UniProtKB-KW"/>
</dbReference>
<dbReference type="GO" id="GO:0004659">
    <property type="term" value="F:prenyltransferase activity"/>
    <property type="evidence" value="ECO:0007669"/>
    <property type="project" value="InterPro"/>
</dbReference>
<evidence type="ECO:0000256" key="3">
    <source>
        <dbReference type="SAM" id="MobiDB-lite"/>
    </source>
</evidence>
<dbReference type="OrthoDB" id="4497239at2"/>
<dbReference type="PANTHER" id="PTHR12001:SF86">
    <property type="entry name" value="GERANYLGERANYL DIPHOSPHATE SYNTHASE"/>
    <property type="match status" value="1"/>
</dbReference>
<name>A0A0P4RFD5_9ACTN</name>
<dbReference type="InterPro" id="IPR033749">
    <property type="entry name" value="Polyprenyl_synt_CS"/>
</dbReference>
<evidence type="ECO:0000256" key="2">
    <source>
        <dbReference type="ARBA" id="ARBA00022842"/>
    </source>
</evidence>
<organism evidence="4 5">
    <name type="scientific">Streptomyces lydicamycinicus</name>
    <dbReference type="NCBI Taxonomy" id="1546107"/>
    <lineage>
        <taxon>Bacteria</taxon>
        <taxon>Bacillati</taxon>
        <taxon>Actinomycetota</taxon>
        <taxon>Actinomycetes</taxon>
        <taxon>Kitasatosporales</taxon>
        <taxon>Streptomycetaceae</taxon>
        <taxon>Streptomyces</taxon>
    </lineage>
</organism>
<evidence type="ECO:0000313" key="5">
    <source>
        <dbReference type="Proteomes" id="UP000048965"/>
    </source>
</evidence>
<keyword evidence="5" id="KW-1185">Reference proteome</keyword>
<sequence>MVADGRPYGLPRPELSSRSTASTVRPPPSSWASFAASRRLRCAYRGWSTGTDRFGEAAGKTASLLAAACALGALAARAEAERVDALRQFGRHLGLAFQLVDDLLGIWGDTAVTGKPVGSDLRSRKKSLPVVAALAGGTSAGDRLAALYHRTEPLGDGEIRTAARLIEEAGGRRWAQEEAERQRTAAVTRLATAGVIPEGTRALTALADLSTRRDV</sequence>
<evidence type="ECO:0000313" key="4">
    <source>
        <dbReference type="EMBL" id="GAO11532.1"/>
    </source>
</evidence>
<dbReference type="PROSITE" id="PS00444">
    <property type="entry name" value="POLYPRENYL_SYNTHASE_2"/>
    <property type="match status" value="1"/>
</dbReference>
<protein>
    <submittedName>
        <fullName evidence="4">Farnesyl diphosphate synthase</fullName>
    </submittedName>
</protein>
<accession>A0A0P4RFD5</accession>
<proteinExistence type="predicted"/>
<evidence type="ECO:0000256" key="1">
    <source>
        <dbReference type="ARBA" id="ARBA00022723"/>
    </source>
</evidence>